<sequence>MTALPTRRTVLRTAVWTVPAVSVVVAAPAFAVSVGATTGIAYVGGSLTRTRYDASGWLLEVFLEVTPATALPTFSYSLAGGPVATFQGVDPRQDWGPGTYQCYADGLEGSWSRGQTVSATFFVAGLSTVATIDVYDDWDGSTGIPGGGDDWGI</sequence>
<dbReference type="AlphaFoldDB" id="A0AAJ1X1J3"/>
<dbReference type="InterPro" id="IPR006311">
    <property type="entry name" value="TAT_signal"/>
</dbReference>
<name>A0AAJ1X1J3_9ACTN</name>
<organism evidence="2 3">
    <name type="scientific">Nocardioides zeae</name>
    <dbReference type="NCBI Taxonomy" id="1457234"/>
    <lineage>
        <taxon>Bacteria</taxon>
        <taxon>Bacillati</taxon>
        <taxon>Actinomycetota</taxon>
        <taxon>Actinomycetes</taxon>
        <taxon>Propionibacteriales</taxon>
        <taxon>Nocardioidaceae</taxon>
        <taxon>Nocardioides</taxon>
    </lineage>
</organism>
<comment type="caution">
    <text evidence="2">The sequence shown here is derived from an EMBL/GenBank/DDBJ whole genome shotgun (WGS) entry which is preliminary data.</text>
</comment>
<dbReference type="Proteomes" id="UP001239215">
    <property type="component" value="Unassembled WGS sequence"/>
</dbReference>
<reference evidence="2" key="1">
    <citation type="submission" date="2023-07" db="EMBL/GenBank/DDBJ databases">
        <title>Functional and genomic diversity of the sorghum phyllosphere microbiome.</title>
        <authorList>
            <person name="Shade A."/>
        </authorList>
    </citation>
    <scope>NUCLEOTIDE SEQUENCE</scope>
    <source>
        <strain evidence="2">SORGH_AS_1067</strain>
    </source>
</reference>
<keyword evidence="1" id="KW-0812">Transmembrane</keyword>
<evidence type="ECO:0000313" key="2">
    <source>
        <dbReference type="EMBL" id="MDQ1104961.1"/>
    </source>
</evidence>
<evidence type="ECO:0000313" key="3">
    <source>
        <dbReference type="Proteomes" id="UP001239215"/>
    </source>
</evidence>
<dbReference type="RefSeq" id="WP_307200756.1">
    <property type="nucleotide sequence ID" value="NZ_JAUTAN010000001.1"/>
</dbReference>
<dbReference type="EMBL" id="JAUTAN010000001">
    <property type="protein sequence ID" value="MDQ1104961.1"/>
    <property type="molecule type" value="Genomic_DNA"/>
</dbReference>
<proteinExistence type="predicted"/>
<gene>
    <name evidence="2" type="ORF">QE405_002245</name>
</gene>
<keyword evidence="1" id="KW-1133">Transmembrane helix</keyword>
<protein>
    <submittedName>
        <fullName evidence="2">Uncharacterized protein</fullName>
    </submittedName>
</protein>
<evidence type="ECO:0000256" key="1">
    <source>
        <dbReference type="SAM" id="Phobius"/>
    </source>
</evidence>
<dbReference type="PROSITE" id="PS51318">
    <property type="entry name" value="TAT"/>
    <property type="match status" value="1"/>
</dbReference>
<keyword evidence="1" id="KW-0472">Membrane</keyword>
<feature type="transmembrane region" description="Helical" evidence="1">
    <location>
        <begin position="20"/>
        <end position="43"/>
    </location>
</feature>
<accession>A0AAJ1X1J3</accession>